<dbReference type="EMBL" id="QGNW01000510">
    <property type="protein sequence ID" value="RVW69069.1"/>
    <property type="molecule type" value="Genomic_DNA"/>
</dbReference>
<protein>
    <submittedName>
        <fullName evidence="1">Uncharacterized protein</fullName>
    </submittedName>
</protein>
<dbReference type="Proteomes" id="UP000288805">
    <property type="component" value="Unassembled WGS sequence"/>
</dbReference>
<sequence>MGGGVRRIVLDESVLFGCEDPNGKDSLLPAAEYLLRKLRHSTIPTEISYRHDLSAQKASLLQGVAVQYSFDCFVLDESSTIDALNEIQLAWGDIGGSILYLVSDNNDDLLLKLRTHGWLLVILNCFKGHPEASLGSHFTGYVSKRVDGRGWVLLRFLQGGYFGRLRFFIKLSPSLGNAKMRWSKLDLRIGIRVKDHGFKSRSIMLGEELLGYMPLLSPRMGHPNDANVKCHKRLDLFSPGTNIARESRMQWCRYMGEDDVLLQETFELDTPQHHHKKLKSIFMNLVKEFSSAKRTRIIRNHNGIIIFSFLILAEIGFKIEAEIQMEQRVLAHGDMVFDEGD</sequence>
<name>A0A438GA39_VITVI</name>
<accession>A0A438GA39</accession>
<gene>
    <name evidence="1" type="ORF">CK203_052179</name>
</gene>
<evidence type="ECO:0000313" key="1">
    <source>
        <dbReference type="EMBL" id="RVW69069.1"/>
    </source>
</evidence>
<reference evidence="1 2" key="1">
    <citation type="journal article" date="2018" name="PLoS Genet.">
        <title>Population sequencing reveals clonal diversity and ancestral inbreeding in the grapevine cultivar Chardonnay.</title>
        <authorList>
            <person name="Roach M.J."/>
            <person name="Johnson D.L."/>
            <person name="Bohlmann J."/>
            <person name="van Vuuren H.J."/>
            <person name="Jones S.J."/>
            <person name="Pretorius I.S."/>
            <person name="Schmidt S.A."/>
            <person name="Borneman A.R."/>
        </authorList>
    </citation>
    <scope>NUCLEOTIDE SEQUENCE [LARGE SCALE GENOMIC DNA]</scope>
    <source>
        <strain evidence="2">cv. Chardonnay</strain>
        <tissue evidence="1">Leaf</tissue>
    </source>
</reference>
<proteinExistence type="predicted"/>
<dbReference type="AlphaFoldDB" id="A0A438GA39"/>
<evidence type="ECO:0000313" key="2">
    <source>
        <dbReference type="Proteomes" id="UP000288805"/>
    </source>
</evidence>
<comment type="caution">
    <text evidence="1">The sequence shown here is derived from an EMBL/GenBank/DDBJ whole genome shotgun (WGS) entry which is preliminary data.</text>
</comment>
<organism evidence="1 2">
    <name type="scientific">Vitis vinifera</name>
    <name type="common">Grape</name>
    <dbReference type="NCBI Taxonomy" id="29760"/>
    <lineage>
        <taxon>Eukaryota</taxon>
        <taxon>Viridiplantae</taxon>
        <taxon>Streptophyta</taxon>
        <taxon>Embryophyta</taxon>
        <taxon>Tracheophyta</taxon>
        <taxon>Spermatophyta</taxon>
        <taxon>Magnoliopsida</taxon>
        <taxon>eudicotyledons</taxon>
        <taxon>Gunneridae</taxon>
        <taxon>Pentapetalae</taxon>
        <taxon>rosids</taxon>
        <taxon>Vitales</taxon>
        <taxon>Vitaceae</taxon>
        <taxon>Viteae</taxon>
        <taxon>Vitis</taxon>
    </lineage>
</organism>
<dbReference type="OrthoDB" id="25308at2759"/>